<feature type="transmembrane region" description="Helical" evidence="2">
    <location>
        <begin position="279"/>
        <end position="300"/>
    </location>
</feature>
<feature type="transmembrane region" description="Helical" evidence="2">
    <location>
        <begin position="307"/>
        <end position="327"/>
    </location>
</feature>
<feature type="transmembrane region" description="Helical" evidence="2">
    <location>
        <begin position="250"/>
        <end position="273"/>
    </location>
</feature>
<proteinExistence type="predicted"/>
<name>A0ABT2HPA9_9MICC</name>
<evidence type="ECO:0000259" key="3">
    <source>
        <dbReference type="Pfam" id="PF02517"/>
    </source>
</evidence>
<reference evidence="4 5" key="1">
    <citation type="submission" date="2022-04" db="EMBL/GenBank/DDBJ databases">
        <title>Human microbiome associated bacterial genomes.</title>
        <authorList>
            <person name="Sandstrom S."/>
            <person name="Salamzade R."/>
            <person name="Kalan L.R."/>
        </authorList>
    </citation>
    <scope>NUCLEOTIDE SEQUENCE [LARGE SCALE GENOMIC DNA]</scope>
    <source>
        <strain evidence="5">p3-SID767</strain>
    </source>
</reference>
<keyword evidence="2" id="KW-0472">Membrane</keyword>
<keyword evidence="5" id="KW-1185">Reference proteome</keyword>
<evidence type="ECO:0000256" key="1">
    <source>
        <dbReference type="SAM" id="MobiDB-lite"/>
    </source>
</evidence>
<keyword evidence="2" id="KW-1133">Transmembrane helix</keyword>
<feature type="transmembrane region" description="Helical" evidence="2">
    <location>
        <begin position="216"/>
        <end position="238"/>
    </location>
</feature>
<protein>
    <submittedName>
        <fullName evidence="4">CPBP family intramembrane metalloprotease</fullName>
    </submittedName>
</protein>
<dbReference type="Proteomes" id="UP001205046">
    <property type="component" value="Unassembled WGS sequence"/>
</dbReference>
<dbReference type="PANTHER" id="PTHR36435:SF1">
    <property type="entry name" value="CAAX AMINO TERMINAL PROTEASE FAMILY PROTEIN"/>
    <property type="match status" value="1"/>
</dbReference>
<feature type="region of interest" description="Disordered" evidence="1">
    <location>
        <begin position="1"/>
        <end position="85"/>
    </location>
</feature>
<feature type="compositionally biased region" description="Low complexity" evidence="1">
    <location>
        <begin position="52"/>
        <end position="66"/>
    </location>
</feature>
<keyword evidence="4" id="KW-0645">Protease</keyword>
<evidence type="ECO:0000256" key="2">
    <source>
        <dbReference type="SAM" id="Phobius"/>
    </source>
</evidence>
<keyword evidence="4" id="KW-0482">Metalloprotease</keyword>
<feature type="transmembrane region" description="Helical" evidence="2">
    <location>
        <begin position="90"/>
        <end position="114"/>
    </location>
</feature>
<keyword evidence="4" id="KW-0378">Hydrolase</keyword>
<feature type="compositionally biased region" description="Pro residues" evidence="1">
    <location>
        <begin position="1"/>
        <end position="15"/>
    </location>
</feature>
<accession>A0ABT2HPA9</accession>
<feature type="compositionally biased region" description="Low complexity" evidence="1">
    <location>
        <begin position="16"/>
        <end position="34"/>
    </location>
</feature>
<comment type="caution">
    <text evidence="4">The sequence shown here is derived from an EMBL/GenBank/DDBJ whole genome shotgun (WGS) entry which is preliminary data.</text>
</comment>
<dbReference type="InterPro" id="IPR003675">
    <property type="entry name" value="Rce1/LyrA-like_dom"/>
</dbReference>
<dbReference type="EMBL" id="JALXMO010000006">
    <property type="protein sequence ID" value="MCT1606524.1"/>
    <property type="molecule type" value="Genomic_DNA"/>
</dbReference>
<dbReference type="RefSeq" id="WP_260072650.1">
    <property type="nucleotide sequence ID" value="NZ_JALXMO010000006.1"/>
</dbReference>
<evidence type="ECO:0000313" key="5">
    <source>
        <dbReference type="Proteomes" id="UP001205046"/>
    </source>
</evidence>
<dbReference type="InterPro" id="IPR052710">
    <property type="entry name" value="CAAX_protease"/>
</dbReference>
<dbReference type="GO" id="GO:0008237">
    <property type="term" value="F:metallopeptidase activity"/>
    <property type="evidence" value="ECO:0007669"/>
    <property type="project" value="UniProtKB-KW"/>
</dbReference>
<feature type="transmembrane region" description="Helical" evidence="2">
    <location>
        <begin position="170"/>
        <end position="196"/>
    </location>
</feature>
<gene>
    <name evidence="4" type="ORF">M3B43_04110</name>
</gene>
<sequence>MNAHQPPPVPNPYGPTPQSQPQQWPGSPQGNPPYGAGGHGAAPQGHPGPGYGYPNQPPQGYGQPPQGYGPPPGWQPAPRKRQQDSDPGRFTWWDLGAVLFYVVGFIIGGIQLLALIPLSGMLNSADQTVQEQGLFLLNAISYGLLAAVAFSLSGFALWRSIKALAYLWWLKLLLIPVAWVVLIIFNAVLVTVVSIVTGEELAQSENQQSIEAMLSAVPFLAAVVVIALLGPYVEEYFFRHLLVGKLSRHINVWICAAISVITFPLLHFIPALMGLVDDLSLITVIPYVTMGILFTVAYIVTGRNLFYAWLLHAFNNFMSLVNMYFLLPWVEERFGPLEPMIRAAVLA</sequence>
<dbReference type="PANTHER" id="PTHR36435">
    <property type="entry name" value="SLR1288 PROTEIN"/>
    <property type="match status" value="1"/>
</dbReference>
<feature type="domain" description="CAAX prenyl protease 2/Lysostaphin resistance protein A-like" evidence="3">
    <location>
        <begin position="219"/>
        <end position="318"/>
    </location>
</feature>
<dbReference type="Pfam" id="PF02517">
    <property type="entry name" value="Rce1-like"/>
    <property type="match status" value="1"/>
</dbReference>
<dbReference type="SUPFAM" id="SSF81995">
    <property type="entry name" value="beta-sandwich domain of Sec23/24"/>
    <property type="match status" value="1"/>
</dbReference>
<organism evidence="4 5">
    <name type="scientific">Nesterenkonia massiliensis</name>
    <dbReference type="NCBI Taxonomy" id="1232429"/>
    <lineage>
        <taxon>Bacteria</taxon>
        <taxon>Bacillati</taxon>
        <taxon>Actinomycetota</taxon>
        <taxon>Actinomycetes</taxon>
        <taxon>Micrococcales</taxon>
        <taxon>Micrococcaceae</taxon>
        <taxon>Nesterenkonia</taxon>
    </lineage>
</organism>
<evidence type="ECO:0000313" key="4">
    <source>
        <dbReference type="EMBL" id="MCT1606524.1"/>
    </source>
</evidence>
<feature type="transmembrane region" description="Helical" evidence="2">
    <location>
        <begin position="134"/>
        <end position="158"/>
    </location>
</feature>
<keyword evidence="2" id="KW-0812">Transmembrane</keyword>